<feature type="domain" description="Rad21/Rec8-like protein N-terminal" evidence="6">
    <location>
        <begin position="1"/>
        <end position="113"/>
    </location>
</feature>
<dbReference type="PANTHER" id="PTHR12585">
    <property type="entry name" value="SCC1 / RAD21 FAMILY MEMBER"/>
    <property type="match status" value="1"/>
</dbReference>
<evidence type="ECO:0000256" key="1">
    <source>
        <dbReference type="ARBA" id="ARBA00004123"/>
    </source>
</evidence>
<proteinExistence type="inferred from homology"/>
<evidence type="ECO:0000259" key="5">
    <source>
        <dbReference type="Pfam" id="PF04824"/>
    </source>
</evidence>
<gene>
    <name evidence="7" type="ORF">NKR23_g1790</name>
</gene>
<evidence type="ECO:0000256" key="4">
    <source>
        <dbReference type="SAM" id="MobiDB-lite"/>
    </source>
</evidence>
<comment type="similarity">
    <text evidence="2">Belongs to the rad21 family.</text>
</comment>
<dbReference type="GO" id="GO:0007064">
    <property type="term" value="P:mitotic sister chromatid cohesion"/>
    <property type="evidence" value="ECO:0007669"/>
    <property type="project" value="TreeGrafter"/>
</dbReference>
<dbReference type="Pfam" id="PF04824">
    <property type="entry name" value="Rad21_Rec8"/>
    <property type="match status" value="1"/>
</dbReference>
<sequence length="690" mass="75011">MFYSHEILTNSRYGVATVWLVATFGVKSPSKKVTKKAIQEVNVQKACETIIEPPGAPIALRLQGSLLYGVSRVYSQQYGYLLTDTEKIQAHMRAFYGVMHDNAIDPMAGKAKRDQLILLDDPSFVLETRLPDFEFDKDGNIVLPDLLSQLSRKTSSQLSPFATGHSSVLHDAPLIDLQFRRSSSIAGNLNLPSPFGGSANAQKPGDEFLPMVLGEEELLLGDFGLAIDADGNVIEEPDLPPHRPLQPEAGSASGAIKGSQAIQPEEEGAIIFDADGDVQMKTGEQALPDAEAFPARKQKYGQDLEDEPSSPLRPRKRSVAKMKVQDEHTRISRDEFKSWSDKYSAIQDLARSHRPAVGPAQARRNAFLLTFGLGIGNIGAPTGIPGYVHPLADTFAGPALQASILGTPVGEDNEDEYDFPQGRRRPASVAFEDEEGDERRVRSRVNDGSAQQVGGQFDGQGDVQVAFDNQEQEVGREPGSILSDMAAVPWNRPSSLVPSSARSKHSGRALSGQAIFEGSPLVSRGSILPAIERHSDNAQPALGSDAGFGPIGGADSSMGEVFPGVGAQDTSQVMREALDREGNNFLTYVEGITREKGDDRFDEADEGRCWVEFDDLFKKQDRTRHVVAQAFYHALALATKSAIRVEQDGQHEGIPFGTIRLGVNVEIQDLAEDDGALQDDEVHEDEDIEE</sequence>
<dbReference type="AlphaFoldDB" id="A0AA38S3M7"/>
<keyword evidence="3" id="KW-0539">Nucleus</keyword>
<dbReference type="PANTHER" id="PTHR12585:SF70">
    <property type="entry name" value="RAD21_REC8 N TERMINAL DOMAIN PROTEIN (AFU_ORTHOLOGUE AFUA_6G02900)"/>
    <property type="match status" value="1"/>
</dbReference>
<dbReference type="GO" id="GO:0005634">
    <property type="term" value="C:nucleus"/>
    <property type="evidence" value="ECO:0007669"/>
    <property type="project" value="UniProtKB-SubCell"/>
</dbReference>
<dbReference type="InterPro" id="IPR036390">
    <property type="entry name" value="WH_DNA-bd_sf"/>
</dbReference>
<evidence type="ECO:0000313" key="7">
    <source>
        <dbReference type="EMBL" id="KAJ9155519.1"/>
    </source>
</evidence>
<dbReference type="Pfam" id="PF04825">
    <property type="entry name" value="Rad21_Rec8_N"/>
    <property type="match status" value="1"/>
</dbReference>
<dbReference type="InterPro" id="IPR039781">
    <property type="entry name" value="Rad21/Rec8-like"/>
</dbReference>
<dbReference type="Proteomes" id="UP001174694">
    <property type="component" value="Unassembled WGS sequence"/>
</dbReference>
<dbReference type="EMBL" id="JANBVO010000003">
    <property type="protein sequence ID" value="KAJ9155519.1"/>
    <property type="molecule type" value="Genomic_DNA"/>
</dbReference>
<evidence type="ECO:0000256" key="2">
    <source>
        <dbReference type="ARBA" id="ARBA00009870"/>
    </source>
</evidence>
<comment type="caution">
    <text evidence="7">The sequence shown here is derived from an EMBL/GenBank/DDBJ whole genome shotgun (WGS) entry which is preliminary data.</text>
</comment>
<dbReference type="CDD" id="cd21789">
    <property type="entry name" value="Rad21_Rec8_M_SpRec8p-like"/>
    <property type="match status" value="1"/>
</dbReference>
<dbReference type="InterPro" id="IPR006910">
    <property type="entry name" value="Rad21_Rec8_N"/>
</dbReference>
<dbReference type="InterPro" id="IPR006909">
    <property type="entry name" value="Rad21/Rec8_C_eu"/>
</dbReference>
<evidence type="ECO:0000313" key="8">
    <source>
        <dbReference type="Proteomes" id="UP001174694"/>
    </source>
</evidence>
<dbReference type="SUPFAM" id="SSF46785">
    <property type="entry name" value="Winged helix' DNA-binding domain"/>
    <property type="match status" value="1"/>
</dbReference>
<feature type="region of interest" description="Disordered" evidence="4">
    <location>
        <begin position="288"/>
        <end position="318"/>
    </location>
</feature>
<organism evidence="7 8">
    <name type="scientific">Pleurostoma richardsiae</name>
    <dbReference type="NCBI Taxonomy" id="41990"/>
    <lineage>
        <taxon>Eukaryota</taxon>
        <taxon>Fungi</taxon>
        <taxon>Dikarya</taxon>
        <taxon>Ascomycota</taxon>
        <taxon>Pezizomycotina</taxon>
        <taxon>Sordariomycetes</taxon>
        <taxon>Sordariomycetidae</taxon>
        <taxon>Calosphaeriales</taxon>
        <taxon>Pleurostomataceae</taxon>
        <taxon>Pleurostoma</taxon>
    </lineage>
</organism>
<name>A0AA38S3M7_9PEZI</name>
<evidence type="ECO:0000256" key="3">
    <source>
        <dbReference type="ARBA" id="ARBA00023242"/>
    </source>
</evidence>
<protein>
    <submittedName>
        <fullName evidence="7">Meiotic recombination protein rec8</fullName>
    </submittedName>
</protein>
<keyword evidence="8" id="KW-1185">Reference proteome</keyword>
<feature type="domain" description="Rad21/Rec8-like protein C-terminal eukaryotic" evidence="5">
    <location>
        <begin position="621"/>
        <end position="648"/>
    </location>
</feature>
<dbReference type="GO" id="GO:0030892">
    <property type="term" value="C:mitotic cohesin complex"/>
    <property type="evidence" value="ECO:0007669"/>
    <property type="project" value="TreeGrafter"/>
</dbReference>
<feature type="region of interest" description="Disordered" evidence="4">
    <location>
        <begin position="233"/>
        <end position="264"/>
    </location>
</feature>
<accession>A0AA38S3M7</accession>
<reference evidence="7" key="1">
    <citation type="submission" date="2022-07" db="EMBL/GenBank/DDBJ databases">
        <title>Fungi with potential for degradation of polypropylene.</title>
        <authorList>
            <person name="Gostincar C."/>
        </authorList>
    </citation>
    <scope>NUCLEOTIDE SEQUENCE</scope>
    <source>
        <strain evidence="7">EXF-13308</strain>
    </source>
</reference>
<evidence type="ECO:0000259" key="6">
    <source>
        <dbReference type="Pfam" id="PF04825"/>
    </source>
</evidence>
<dbReference type="GO" id="GO:0003682">
    <property type="term" value="F:chromatin binding"/>
    <property type="evidence" value="ECO:0007669"/>
    <property type="project" value="TreeGrafter"/>
</dbReference>
<comment type="subcellular location">
    <subcellularLocation>
        <location evidence="1">Nucleus</location>
    </subcellularLocation>
</comment>